<comment type="subcellular location">
    <subcellularLocation>
        <location evidence="1">Cell membrane</location>
        <topology evidence="1">Multi-pass membrane protein</topology>
    </subcellularLocation>
</comment>
<evidence type="ECO:0000313" key="11">
    <source>
        <dbReference type="Proteomes" id="UP000623967"/>
    </source>
</evidence>
<keyword evidence="5 8" id="KW-0812">Transmembrane</keyword>
<feature type="domain" description="ABC transmembrane type-2" evidence="9">
    <location>
        <begin position="181"/>
        <end position="404"/>
    </location>
</feature>
<dbReference type="Gene3D" id="3.40.1710.10">
    <property type="entry name" value="abc type-2 transporter like domain"/>
    <property type="match status" value="1"/>
</dbReference>
<dbReference type="EMBL" id="JAESWB010000365">
    <property type="protein sequence ID" value="MBL4954812.1"/>
    <property type="molecule type" value="Genomic_DNA"/>
</dbReference>
<dbReference type="PROSITE" id="PS51012">
    <property type="entry name" value="ABC_TM2"/>
    <property type="match status" value="1"/>
</dbReference>
<keyword evidence="4" id="KW-1003">Cell membrane</keyword>
<feature type="transmembrane region" description="Helical" evidence="8">
    <location>
        <begin position="21"/>
        <end position="43"/>
    </location>
</feature>
<evidence type="ECO:0000259" key="9">
    <source>
        <dbReference type="PROSITE" id="PS51012"/>
    </source>
</evidence>
<evidence type="ECO:0000256" key="5">
    <source>
        <dbReference type="ARBA" id="ARBA00022692"/>
    </source>
</evidence>
<proteinExistence type="inferred from homology"/>
<evidence type="ECO:0000256" key="4">
    <source>
        <dbReference type="ARBA" id="ARBA00022475"/>
    </source>
</evidence>
<evidence type="ECO:0000256" key="8">
    <source>
        <dbReference type="SAM" id="Phobius"/>
    </source>
</evidence>
<dbReference type="InterPro" id="IPR051449">
    <property type="entry name" value="ABC-2_transporter_component"/>
</dbReference>
<dbReference type="Proteomes" id="UP000623967">
    <property type="component" value="Unassembled WGS sequence"/>
</dbReference>
<keyword evidence="3" id="KW-0813">Transport</keyword>
<feature type="transmembrane region" description="Helical" evidence="8">
    <location>
        <begin position="379"/>
        <end position="399"/>
    </location>
</feature>
<evidence type="ECO:0000256" key="6">
    <source>
        <dbReference type="ARBA" id="ARBA00022989"/>
    </source>
</evidence>
<comment type="similarity">
    <text evidence="2">Belongs to the ABC-2 integral membrane protein family.</text>
</comment>
<feature type="transmembrane region" description="Helical" evidence="8">
    <location>
        <begin position="257"/>
        <end position="284"/>
    </location>
</feature>
<evidence type="ECO:0000256" key="3">
    <source>
        <dbReference type="ARBA" id="ARBA00022448"/>
    </source>
</evidence>
<gene>
    <name evidence="10" type="ORF">JK635_21875</name>
</gene>
<feature type="transmembrane region" description="Helical" evidence="8">
    <location>
        <begin position="214"/>
        <end position="236"/>
    </location>
</feature>
<evidence type="ECO:0000256" key="7">
    <source>
        <dbReference type="ARBA" id="ARBA00023136"/>
    </source>
</evidence>
<keyword evidence="11" id="KW-1185">Reference proteome</keyword>
<reference evidence="10 11" key="1">
    <citation type="submission" date="2021-01" db="EMBL/GenBank/DDBJ databases">
        <title>Genome public.</title>
        <authorList>
            <person name="Liu C."/>
            <person name="Sun Q."/>
        </authorList>
    </citation>
    <scope>NUCLEOTIDE SEQUENCE [LARGE SCALE GENOMIC DNA]</scope>
    <source>
        <strain evidence="10 11">YIM B02564</strain>
    </source>
</reference>
<feature type="transmembrane region" description="Helical" evidence="8">
    <location>
        <begin position="329"/>
        <end position="347"/>
    </location>
</feature>
<sequence>MKSFTIAWKDLHIRLKDRKGFLMMILMPLILTAILGTALSGVMGGEEKLPLTIVGVVVQDQDELATTFVDDVLKSKDMQEFIKVRTVPSEKKAKDWLKKEKIDAGVVIPVKWSGHLKDGQLKDLTLLTDPGKSLQASIVESITTSFTDKVVTMAVSSKVVMEQLASSTPVLTGKLDMRKAAAEIAGQLQEQMKAATNSVSETPIGKRSVSSSQYYAAAMAAMFLLYNITTGAKSLLNERATETLARLLSTPTGRMQIVFGKFLGTFYFAVIQFTIFTLTTHFAFQVDWGKNLMQVAVIGLVYSFTVAGLSMLIAALIREEKTADVIGGIGIQIFAILGGSMLPLSVFPDLMQKAANITPNKWVLTSFIDIMSGTTWNTLLLPVTVLLTIGIISLSIGTVKFKLR</sequence>
<dbReference type="Pfam" id="PF12698">
    <property type="entry name" value="ABC2_membrane_3"/>
    <property type="match status" value="1"/>
</dbReference>
<keyword evidence="6 8" id="KW-1133">Transmembrane helix</keyword>
<dbReference type="PANTHER" id="PTHR30294">
    <property type="entry name" value="MEMBRANE COMPONENT OF ABC TRANSPORTER YHHJ-RELATED"/>
    <property type="match status" value="1"/>
</dbReference>
<protein>
    <submittedName>
        <fullName evidence="10">ABC transporter permease</fullName>
    </submittedName>
</protein>
<comment type="caution">
    <text evidence="10">The sequence shown here is derived from an EMBL/GenBank/DDBJ whole genome shotgun (WGS) entry which is preliminary data.</text>
</comment>
<evidence type="ECO:0000313" key="10">
    <source>
        <dbReference type="EMBL" id="MBL4954812.1"/>
    </source>
</evidence>
<dbReference type="InterPro" id="IPR047817">
    <property type="entry name" value="ABC2_TM_bact-type"/>
</dbReference>
<evidence type="ECO:0000256" key="1">
    <source>
        <dbReference type="ARBA" id="ARBA00004651"/>
    </source>
</evidence>
<evidence type="ECO:0000256" key="2">
    <source>
        <dbReference type="ARBA" id="ARBA00007783"/>
    </source>
</evidence>
<feature type="transmembrane region" description="Helical" evidence="8">
    <location>
        <begin position="296"/>
        <end position="317"/>
    </location>
</feature>
<name>A0ABS1TU67_9BACI</name>
<dbReference type="InterPro" id="IPR013525">
    <property type="entry name" value="ABC2_TM"/>
</dbReference>
<dbReference type="RefSeq" id="WP_202656051.1">
    <property type="nucleotide sequence ID" value="NZ_JAESWB010000365.1"/>
</dbReference>
<dbReference type="PANTHER" id="PTHR30294:SF48">
    <property type="entry name" value="LINEARMYCIN RESISTANCE PERMEASE PROTEIN LNRM"/>
    <property type="match status" value="1"/>
</dbReference>
<accession>A0ABS1TU67</accession>
<organism evidence="10 11">
    <name type="scientific">Neobacillus paridis</name>
    <dbReference type="NCBI Taxonomy" id="2803862"/>
    <lineage>
        <taxon>Bacteria</taxon>
        <taxon>Bacillati</taxon>
        <taxon>Bacillota</taxon>
        <taxon>Bacilli</taxon>
        <taxon>Bacillales</taxon>
        <taxon>Bacillaceae</taxon>
        <taxon>Neobacillus</taxon>
    </lineage>
</organism>
<keyword evidence="7 8" id="KW-0472">Membrane</keyword>